<evidence type="ECO:0000256" key="1">
    <source>
        <dbReference type="ARBA" id="ARBA00022669"/>
    </source>
</evidence>
<evidence type="ECO:0000256" key="3">
    <source>
        <dbReference type="SAM" id="SignalP"/>
    </source>
</evidence>
<keyword evidence="2" id="KW-0843">Virulence</keyword>
<reference evidence="4 5" key="1">
    <citation type="journal article" date="2023" name="bioRxiv">
        <title>High-quality genome assemblies of four members of thePodospora anserinaspecies complex.</title>
        <authorList>
            <person name="Ament-Velasquez S.L."/>
            <person name="Vogan A.A."/>
            <person name="Wallerman O."/>
            <person name="Hartmann F."/>
            <person name="Gautier V."/>
            <person name="Silar P."/>
            <person name="Giraud T."/>
            <person name="Johannesson H."/>
        </authorList>
    </citation>
    <scope>NUCLEOTIDE SEQUENCE [LARGE SCALE GENOMIC DNA]</scope>
    <source>
        <strain evidence="4 5">CBS 411.78</strain>
    </source>
</reference>
<comment type="caution">
    <text evidence="4">The sequence shown here is derived from an EMBL/GenBank/DDBJ whole genome shotgun (WGS) entry which is preliminary data.</text>
</comment>
<keyword evidence="5" id="KW-1185">Reference proteome</keyword>
<keyword evidence="1" id="KW-0147">Chitin-binding</keyword>
<proteinExistence type="predicted"/>
<feature type="chain" id="PRO_5045397265" description="LysM domain-containing protein" evidence="3">
    <location>
        <begin position="18"/>
        <end position="358"/>
    </location>
</feature>
<protein>
    <recommendedName>
        <fullName evidence="6">LysM domain-containing protein</fullName>
    </recommendedName>
</protein>
<organism evidence="4 5">
    <name type="scientific">Podospora pseudopauciseta</name>
    <dbReference type="NCBI Taxonomy" id="2093780"/>
    <lineage>
        <taxon>Eukaryota</taxon>
        <taxon>Fungi</taxon>
        <taxon>Dikarya</taxon>
        <taxon>Ascomycota</taxon>
        <taxon>Pezizomycotina</taxon>
        <taxon>Sordariomycetes</taxon>
        <taxon>Sordariomycetidae</taxon>
        <taxon>Sordariales</taxon>
        <taxon>Podosporaceae</taxon>
        <taxon>Podospora</taxon>
    </lineage>
</organism>
<keyword evidence="3" id="KW-0732">Signal</keyword>
<gene>
    <name evidence="4" type="ORF">QC763_0039900</name>
</gene>
<dbReference type="Proteomes" id="UP001326199">
    <property type="component" value="Unassembled WGS sequence"/>
</dbReference>
<dbReference type="PANTHER" id="PTHR47700">
    <property type="entry name" value="V CHITINASE, PUTATIVE (AFU_ORTHOLOGUE AFUA_6G13720)-RELATED"/>
    <property type="match status" value="1"/>
</dbReference>
<evidence type="ECO:0008006" key="6">
    <source>
        <dbReference type="Google" id="ProtNLM"/>
    </source>
</evidence>
<sequence>MAVFYLICLLLFQPAAYQSLKSLAEYFSSLSLIKCPVCCDDSGPFQNWTRYHAVDQLTTCDKPPHLSFAFSSPRPNVDNQENITTPFVVLSCSTNKGLTKKGAKNSTANIEVFSESVSDLQISGQKFAVIREIQASLLFNTSAATEQFDGSIRLVVNYGDTTLGVYIGGGLDMKGEALFQLEEFIALVQDRDDNTLTGLQLRGANRTAQYTMGVFLDTTADVALRLFRVQHALEAWSLSHCVVGLGQRESLKPSTFWLREPSRTALLNGTNSIGNWTTPVSPFNRAMAKTSSHVAECRTIQVASGDSCASLAQKCGLKNANDITKFKSTEALLCHTPSKSAHLLLGWYTARRSTKAYA</sequence>
<evidence type="ECO:0000313" key="5">
    <source>
        <dbReference type="Proteomes" id="UP001326199"/>
    </source>
</evidence>
<dbReference type="InterPro" id="IPR053214">
    <property type="entry name" value="LysM12-like"/>
</dbReference>
<dbReference type="EMBL" id="JAFFHB010000002">
    <property type="protein sequence ID" value="KAK4670158.1"/>
    <property type="molecule type" value="Genomic_DNA"/>
</dbReference>
<name>A0ABR0HPX7_9PEZI</name>
<feature type="signal peptide" evidence="3">
    <location>
        <begin position="1"/>
        <end position="17"/>
    </location>
</feature>
<accession>A0ABR0HPX7</accession>
<evidence type="ECO:0000313" key="4">
    <source>
        <dbReference type="EMBL" id="KAK4670158.1"/>
    </source>
</evidence>
<dbReference type="RefSeq" id="XP_062768828.1">
    <property type="nucleotide sequence ID" value="XM_062905619.1"/>
</dbReference>
<dbReference type="GeneID" id="87925624"/>
<evidence type="ECO:0000256" key="2">
    <source>
        <dbReference type="ARBA" id="ARBA00023026"/>
    </source>
</evidence>
<dbReference type="PANTHER" id="PTHR47700:SF2">
    <property type="entry name" value="CHITINASE"/>
    <property type="match status" value="1"/>
</dbReference>